<name>A0ABR4IE80_9EURO</name>
<keyword evidence="2" id="KW-0158">Chromosome</keyword>
<dbReference type="EMBL" id="JBFXLS010000038">
    <property type="protein sequence ID" value="KAL2825163.1"/>
    <property type="molecule type" value="Genomic_DNA"/>
</dbReference>
<evidence type="ECO:0000313" key="6">
    <source>
        <dbReference type="EMBL" id="KAL2825163.1"/>
    </source>
</evidence>
<evidence type="ECO:0000256" key="1">
    <source>
        <dbReference type="ARBA" id="ARBA00004574"/>
    </source>
</evidence>
<dbReference type="Pfam" id="PF10451">
    <property type="entry name" value="Stn1"/>
    <property type="match status" value="1"/>
</dbReference>
<protein>
    <recommendedName>
        <fullName evidence="5">CST complex subunit Stn1 N-terminal domain-containing protein</fullName>
    </recommendedName>
</protein>
<organism evidence="6 7">
    <name type="scientific">Aspergillus cavernicola</name>
    <dbReference type="NCBI Taxonomy" id="176166"/>
    <lineage>
        <taxon>Eukaryota</taxon>
        <taxon>Fungi</taxon>
        <taxon>Dikarya</taxon>
        <taxon>Ascomycota</taxon>
        <taxon>Pezizomycotina</taxon>
        <taxon>Eurotiomycetes</taxon>
        <taxon>Eurotiomycetidae</taxon>
        <taxon>Eurotiales</taxon>
        <taxon>Aspergillaceae</taxon>
        <taxon>Aspergillus</taxon>
        <taxon>Aspergillus subgen. Nidulantes</taxon>
    </lineage>
</organism>
<comment type="subcellular location">
    <subcellularLocation>
        <location evidence="1">Chromosome</location>
        <location evidence="1">Telomere</location>
    </subcellularLocation>
</comment>
<dbReference type="SUPFAM" id="SSF50249">
    <property type="entry name" value="Nucleic acid-binding proteins"/>
    <property type="match status" value="1"/>
</dbReference>
<dbReference type="InterPro" id="IPR012340">
    <property type="entry name" value="NA-bd_OB-fold"/>
</dbReference>
<proteinExistence type="predicted"/>
<keyword evidence="7" id="KW-1185">Reference proteome</keyword>
<sequence>MAPNDARSSNSISNNNNNNNDDDDDDASPTPSEELSFYPAFCYKASPTHFVWVKMGAVDVRRLQRKVEFGDQGLFFHLNHPIRFVNLIGIVVARVDVPRRTILTLDDSSGAVVDVVVLKAETTTTTPSVAVAVAAQKQKQNAWDNDNDEGKAGRQEMHVTSTTHAPMDISPLQPGKLFQLKGTLSIFRSTVQVHLERFFFVPDTKAEMHFVEARCRFLVEVLSVPWFVGEGDIARLRVEADEEGTKVEEEQARVRRRGRRRVDREERDRKKIEEVWEKEEVMREKGARVAREVGGEYMREIGRRQGKWGV</sequence>
<evidence type="ECO:0000256" key="2">
    <source>
        <dbReference type="ARBA" id="ARBA00022454"/>
    </source>
</evidence>
<evidence type="ECO:0000313" key="7">
    <source>
        <dbReference type="Proteomes" id="UP001610335"/>
    </source>
</evidence>
<feature type="region of interest" description="Disordered" evidence="4">
    <location>
        <begin position="1"/>
        <end position="32"/>
    </location>
</feature>
<dbReference type="InterPro" id="IPR018856">
    <property type="entry name" value="Stn1_N"/>
</dbReference>
<comment type="caution">
    <text evidence="6">The sequence shown here is derived from an EMBL/GenBank/DDBJ whole genome shotgun (WGS) entry which is preliminary data.</text>
</comment>
<keyword evidence="3" id="KW-0779">Telomere</keyword>
<reference evidence="6 7" key="1">
    <citation type="submission" date="2024-07" db="EMBL/GenBank/DDBJ databases">
        <title>Section-level genome sequencing and comparative genomics of Aspergillus sections Usti and Cavernicolus.</title>
        <authorList>
            <consortium name="Lawrence Berkeley National Laboratory"/>
            <person name="Nybo J.L."/>
            <person name="Vesth T.C."/>
            <person name="Theobald S."/>
            <person name="Frisvad J.C."/>
            <person name="Larsen T.O."/>
            <person name="Kjaerboelling I."/>
            <person name="Rothschild-Mancinelli K."/>
            <person name="Lyhne E.K."/>
            <person name="Kogle M.E."/>
            <person name="Barry K."/>
            <person name="Clum A."/>
            <person name="Na H."/>
            <person name="Ledsgaard L."/>
            <person name="Lin J."/>
            <person name="Lipzen A."/>
            <person name="Kuo A."/>
            <person name="Riley R."/>
            <person name="Mondo S."/>
            <person name="LaButti K."/>
            <person name="Haridas S."/>
            <person name="Pangalinan J."/>
            <person name="Salamov A.A."/>
            <person name="Simmons B.A."/>
            <person name="Magnuson J.K."/>
            <person name="Chen J."/>
            <person name="Drula E."/>
            <person name="Henrissat B."/>
            <person name="Wiebenga A."/>
            <person name="Lubbers R.J."/>
            <person name="Gomes A.C."/>
            <person name="Makela M.R."/>
            <person name="Stajich J."/>
            <person name="Grigoriev I.V."/>
            <person name="Mortensen U.H."/>
            <person name="De vries R.P."/>
            <person name="Baker S.E."/>
            <person name="Andersen M.R."/>
        </authorList>
    </citation>
    <scope>NUCLEOTIDE SEQUENCE [LARGE SCALE GENOMIC DNA]</scope>
    <source>
        <strain evidence="6 7">CBS 600.67</strain>
    </source>
</reference>
<gene>
    <name evidence="6" type="ORF">BDW59DRAFT_161880</name>
</gene>
<accession>A0ABR4IE80</accession>
<evidence type="ECO:0000256" key="3">
    <source>
        <dbReference type="ARBA" id="ARBA00022895"/>
    </source>
</evidence>
<dbReference type="Gene3D" id="2.40.50.140">
    <property type="entry name" value="Nucleic acid-binding proteins"/>
    <property type="match status" value="1"/>
</dbReference>
<evidence type="ECO:0000259" key="5">
    <source>
        <dbReference type="Pfam" id="PF10451"/>
    </source>
</evidence>
<dbReference type="Proteomes" id="UP001610335">
    <property type="component" value="Unassembled WGS sequence"/>
</dbReference>
<evidence type="ECO:0000256" key="4">
    <source>
        <dbReference type="SAM" id="MobiDB-lite"/>
    </source>
</evidence>
<feature type="compositionally biased region" description="Low complexity" evidence="4">
    <location>
        <begin position="1"/>
        <end position="19"/>
    </location>
</feature>
<feature type="domain" description="CST complex subunit Stn1 N-terminal" evidence="5">
    <location>
        <begin position="72"/>
        <end position="120"/>
    </location>
</feature>